<dbReference type="SUPFAM" id="SSF82714">
    <property type="entry name" value="Multidrug efflux transporter AcrB TolC docking domain, DN and DC subdomains"/>
    <property type="match status" value="2"/>
</dbReference>
<dbReference type="PANTHER" id="PTHR32063:SF16">
    <property type="entry name" value="CATION EFFLUX SYSTEM (ACRB_ACRD_ACRF FAMILY)"/>
    <property type="match status" value="1"/>
</dbReference>
<dbReference type="InterPro" id="IPR027463">
    <property type="entry name" value="AcrB_DN_DC_subdom"/>
</dbReference>
<keyword evidence="1" id="KW-0472">Membrane</keyword>
<dbReference type="Gene3D" id="1.20.1640.10">
    <property type="entry name" value="Multidrug efflux transporter AcrB transmembrane domain"/>
    <property type="match status" value="2"/>
</dbReference>
<dbReference type="Proteomes" id="UP001054820">
    <property type="component" value="Chromosome"/>
</dbReference>
<sequence>MMAENQVPENAKPEAELNIAGKLAKAFIHSKITMMMVIAVTLAGIMAYLITPREYNPQIVVPAANIIVPKAGATPEEVNNMVVKPLETILSALPGVDHTFGYASNDFGVVTVQFEVGENQVDSLVKVYNQIMQNMDKMPPDTQEPLVKPINVDDVPVMTLAVTSQELSGYDLRDISLKLVENLRNIPGVSFSEVVGGKQRAINVWLDAQKIALTGLSLEAISDMLQGSNVSLPVGSVVNNNRNKLIRVNGYLGNAKEVGEIVIGANKGRPIYLKDIATISDGPQESESYTRIGFGPSSAIKSLGEQSSVTITLAKRPGTNAVDVANAVLERLDALKKSVIPANVDVVVTRNDGEKANAAVNLLMEHLAIAVGSVVVILVLFLGWREAGIVTLTVPLILFVVLFIGMIADQTINRITLFALILSLGLLVDAAIVVIENIHRHIHEGFDPENFDEVLIKATNEIGNPTNVATIAVILAFIPMLFVTGMMGPFMAPIPFNVPVAMIASLVVAYILVPYAAYRLLGKNAIKEMQARESLETHHVHKEDWMQKLYVKAINPMIESRTKRNVFLFVVLLTLIGAMLQPALQFMRDDGMNNPLHPAGVEVKMLPYDNTSTFLVQIDMPEGTALEATDRVVRHVGDRLSTTKFVTDYSVYLGNHAPIDFAALVRGDLIKQGANFAQIRVNLVNKHDRDLSSHAIVEQLNLDLNELRKTFPSANIKLYETPPGPPVTTQIMAELYGPDYEKLREASIEVGKAFNQIYGLINVDDSVTADNMSYQINIDREQANLLGVAPAQVGKMLRDYINGFELGYMHLDNVREPVDIIVRLPRSERTVAEQMMSLQVQSRSGESVPLSAVAKIEQVLYAKPILGRDQHQMVMIGGELLQSSPVYSVLSLDKMLDGVKLPESGVTFHTANLGFVQAQPDDVMNYTILWGGEMRLTLDVFRDMGSAFIVALVFIYLILVGYYKSFMMPVIVMGAIPLTMIGVFPGHWLTGQAFTATSMIGVIALAGIVVRNSLLLIDFILEYRAEGKTLKDAVIEAGKVRFRPILLTALAIMFGSMIMITDPVFGGLAVSLIFGTLSSTVLTLLVIPLMYYIWQWHGGVKQQEALAKQSSIV</sequence>
<feature type="transmembrane region" description="Helical" evidence="1">
    <location>
        <begin position="970"/>
        <end position="988"/>
    </location>
</feature>
<feature type="transmembrane region" description="Helical" evidence="1">
    <location>
        <begin position="414"/>
        <end position="435"/>
    </location>
</feature>
<dbReference type="Pfam" id="PF00873">
    <property type="entry name" value="ACR_tran"/>
    <property type="match status" value="1"/>
</dbReference>
<dbReference type="SUPFAM" id="SSF82693">
    <property type="entry name" value="Multidrug efflux transporter AcrB pore domain, PN1, PN2, PC1 and PC2 subdomains"/>
    <property type="match status" value="3"/>
</dbReference>
<feature type="transmembrane region" description="Helical" evidence="1">
    <location>
        <begin position="468"/>
        <end position="492"/>
    </location>
</feature>
<keyword evidence="1" id="KW-1133">Transmembrane helix</keyword>
<evidence type="ECO:0000313" key="2">
    <source>
        <dbReference type="EMBL" id="BCN93979.1"/>
    </source>
</evidence>
<organism evidence="2 3">
    <name type="scientific">Thiomicrorhabdus immobilis</name>
    <dbReference type="NCBI Taxonomy" id="2791037"/>
    <lineage>
        <taxon>Bacteria</taxon>
        <taxon>Pseudomonadati</taxon>
        <taxon>Pseudomonadota</taxon>
        <taxon>Gammaproteobacteria</taxon>
        <taxon>Thiotrichales</taxon>
        <taxon>Piscirickettsiaceae</taxon>
        <taxon>Thiomicrorhabdus</taxon>
    </lineage>
</organism>
<dbReference type="PRINTS" id="PR00702">
    <property type="entry name" value="ACRIFLAVINRP"/>
</dbReference>
<feature type="transmembrane region" description="Helical" evidence="1">
    <location>
        <begin position="566"/>
        <end position="584"/>
    </location>
</feature>
<keyword evidence="3" id="KW-1185">Reference proteome</keyword>
<dbReference type="InterPro" id="IPR001036">
    <property type="entry name" value="Acrflvin-R"/>
</dbReference>
<feature type="transmembrane region" description="Helical" evidence="1">
    <location>
        <begin position="362"/>
        <end position="382"/>
    </location>
</feature>
<dbReference type="Gene3D" id="3.30.70.1440">
    <property type="entry name" value="Multidrug efflux transporter AcrB pore domain"/>
    <property type="match status" value="1"/>
</dbReference>
<protein>
    <submittedName>
        <fullName evidence="2">Multidrug transporter AcrB</fullName>
    </submittedName>
</protein>
<proteinExistence type="predicted"/>
<dbReference type="SUPFAM" id="SSF82866">
    <property type="entry name" value="Multidrug efflux transporter AcrB transmembrane domain"/>
    <property type="match status" value="2"/>
</dbReference>
<gene>
    <name evidence="2" type="ORF">THMIRHAM_17640</name>
</gene>
<dbReference type="EMBL" id="AP024202">
    <property type="protein sequence ID" value="BCN93979.1"/>
    <property type="molecule type" value="Genomic_DNA"/>
</dbReference>
<dbReference type="Gene3D" id="3.30.70.1430">
    <property type="entry name" value="Multidrug efflux transporter AcrB pore domain"/>
    <property type="match status" value="2"/>
</dbReference>
<feature type="transmembrane region" description="Helical" evidence="1">
    <location>
        <begin position="389"/>
        <end position="408"/>
    </location>
</feature>
<evidence type="ECO:0000256" key="1">
    <source>
        <dbReference type="SAM" id="Phobius"/>
    </source>
</evidence>
<dbReference type="Gene3D" id="3.30.70.1320">
    <property type="entry name" value="Multidrug efflux transporter AcrB pore domain like"/>
    <property type="match status" value="1"/>
</dbReference>
<feature type="transmembrane region" description="Helical" evidence="1">
    <location>
        <begin position="944"/>
        <end position="963"/>
    </location>
</feature>
<accession>A0ABM7MEW6</accession>
<dbReference type="PANTHER" id="PTHR32063">
    <property type="match status" value="1"/>
</dbReference>
<name>A0ABM7MEW6_9GAMM</name>
<dbReference type="Gene3D" id="3.30.2090.10">
    <property type="entry name" value="Multidrug efflux transporter AcrB TolC docking domain, DN and DC subdomains"/>
    <property type="match status" value="2"/>
</dbReference>
<feature type="transmembrane region" description="Helical" evidence="1">
    <location>
        <begin position="32"/>
        <end position="50"/>
    </location>
</feature>
<feature type="transmembrane region" description="Helical" evidence="1">
    <location>
        <begin position="1072"/>
        <end position="1094"/>
    </location>
</feature>
<keyword evidence="1" id="KW-0812">Transmembrane</keyword>
<feature type="transmembrane region" description="Helical" evidence="1">
    <location>
        <begin position="1000"/>
        <end position="1021"/>
    </location>
</feature>
<reference evidence="2" key="1">
    <citation type="journal article" date="2022" name="Arch. Microbiol.">
        <title>Thiomicrorhabdus immobilis sp. nov., a mesophilic sulfur-oxidizing bacterium isolated from sediment of a brackish lake in northern Japan.</title>
        <authorList>
            <person name="Kojima H."/>
            <person name="Mochizuki J."/>
            <person name="Kanda M."/>
            <person name="Watanabe T."/>
            <person name="Fukui M."/>
        </authorList>
    </citation>
    <scope>NUCLEOTIDE SEQUENCE</scope>
    <source>
        <strain evidence="2">Am19</strain>
    </source>
</reference>
<feature type="transmembrane region" description="Helical" evidence="1">
    <location>
        <begin position="498"/>
        <end position="518"/>
    </location>
</feature>
<evidence type="ECO:0000313" key="3">
    <source>
        <dbReference type="Proteomes" id="UP001054820"/>
    </source>
</evidence>
<feature type="transmembrane region" description="Helical" evidence="1">
    <location>
        <begin position="1042"/>
        <end position="1060"/>
    </location>
</feature>